<organism evidence="4 5">
    <name type="scientific">Spirosoma linguale (strain ATCC 33905 / DSM 74 / LMG 10896 / Claus 1)</name>
    <dbReference type="NCBI Taxonomy" id="504472"/>
    <lineage>
        <taxon>Bacteria</taxon>
        <taxon>Pseudomonadati</taxon>
        <taxon>Bacteroidota</taxon>
        <taxon>Cytophagia</taxon>
        <taxon>Cytophagales</taxon>
        <taxon>Cytophagaceae</taxon>
        <taxon>Spirosoma</taxon>
    </lineage>
</organism>
<dbReference type="eggNOG" id="COG0702">
    <property type="taxonomic scope" value="Bacteria"/>
</dbReference>
<dbReference type="Proteomes" id="UP000002028">
    <property type="component" value="Chromosome"/>
</dbReference>
<dbReference type="PANTHER" id="PTHR42748:SF7">
    <property type="entry name" value="NMRA LIKE REDOX SENSOR 1-RELATED"/>
    <property type="match status" value="1"/>
</dbReference>
<dbReference type="HOGENOM" id="CLU_007383_8_3_10"/>
<comment type="similarity">
    <text evidence="1">Belongs to the NmrA-type oxidoreductase family.</text>
</comment>
<dbReference type="InterPro" id="IPR036291">
    <property type="entry name" value="NAD(P)-bd_dom_sf"/>
</dbReference>
<dbReference type="Pfam" id="PF05368">
    <property type="entry name" value="NmrA"/>
    <property type="match status" value="1"/>
</dbReference>
<accession>D2QBG5</accession>
<dbReference type="STRING" id="504472.Slin_0074"/>
<protein>
    <submittedName>
        <fullName evidence="4">NmrA family protein</fullName>
    </submittedName>
</protein>
<dbReference type="EMBL" id="CP001769">
    <property type="protein sequence ID" value="ADB36147.1"/>
    <property type="molecule type" value="Genomic_DNA"/>
</dbReference>
<proteinExistence type="inferred from homology"/>
<evidence type="ECO:0000256" key="1">
    <source>
        <dbReference type="ARBA" id="ARBA00006328"/>
    </source>
</evidence>
<dbReference type="AlphaFoldDB" id="D2QBG5"/>
<gene>
    <name evidence="4" type="ordered locus">Slin_0074</name>
</gene>
<evidence type="ECO:0000259" key="3">
    <source>
        <dbReference type="Pfam" id="PF05368"/>
    </source>
</evidence>
<keyword evidence="5" id="KW-1185">Reference proteome</keyword>
<dbReference type="InterPro" id="IPR051164">
    <property type="entry name" value="NmrA-like_oxidored"/>
</dbReference>
<dbReference type="InterPro" id="IPR008030">
    <property type="entry name" value="NmrA-like"/>
</dbReference>
<evidence type="ECO:0000313" key="4">
    <source>
        <dbReference type="EMBL" id="ADB36147.1"/>
    </source>
</evidence>
<dbReference type="PANTHER" id="PTHR42748">
    <property type="entry name" value="NITROGEN METABOLITE REPRESSION PROTEIN NMRA FAMILY MEMBER"/>
    <property type="match status" value="1"/>
</dbReference>
<evidence type="ECO:0000313" key="5">
    <source>
        <dbReference type="Proteomes" id="UP000002028"/>
    </source>
</evidence>
<dbReference type="SUPFAM" id="SSF51735">
    <property type="entry name" value="NAD(P)-binding Rossmann-fold domains"/>
    <property type="match status" value="1"/>
</dbReference>
<sequence>MTTKKSLHVLVYGATGSQASPVVWKLLEKGHRPYVFTRHPEKASAMQAAGAVVVEGDMTDAARLREASKGMDAVALLVPFFNSDPGTTGRNAIDAAKDAGVPLLVYNTSGLTPPAKTGNPTIDIRIDLTNYLQASGIPAIILQPTVYMENWFGPYTAPYVAGQNQVAYPNPPDMRVGWIASEDVGAFVAEAIERPELAGSSFVLSGPENLTGIALADQFSLGLGRPVRYYAMPPQEFGDILGGIFGPEGGAAVASEYQKLWDNPTRPVMYADMEPVLATLPVRLTTVREWVAKHASAFSQ</sequence>
<keyword evidence="2" id="KW-0521">NADP</keyword>
<name>D2QBG5_SPILD</name>
<dbReference type="RefSeq" id="WP_012924699.1">
    <property type="nucleotide sequence ID" value="NC_013730.1"/>
</dbReference>
<evidence type="ECO:0000256" key="2">
    <source>
        <dbReference type="ARBA" id="ARBA00022857"/>
    </source>
</evidence>
<dbReference type="KEGG" id="sli:Slin_0074"/>
<dbReference type="Gene3D" id="3.40.50.720">
    <property type="entry name" value="NAD(P)-binding Rossmann-like Domain"/>
    <property type="match status" value="1"/>
</dbReference>
<feature type="domain" description="NmrA-like" evidence="3">
    <location>
        <begin position="8"/>
        <end position="252"/>
    </location>
</feature>
<reference evidence="4 5" key="1">
    <citation type="journal article" date="2010" name="Stand. Genomic Sci.">
        <title>Complete genome sequence of Spirosoma linguale type strain (1).</title>
        <authorList>
            <person name="Lail K."/>
            <person name="Sikorski J."/>
            <person name="Saunders E."/>
            <person name="Lapidus A."/>
            <person name="Glavina Del Rio T."/>
            <person name="Copeland A."/>
            <person name="Tice H."/>
            <person name="Cheng J.-F."/>
            <person name="Lucas S."/>
            <person name="Nolan M."/>
            <person name="Bruce D."/>
            <person name="Goodwin L."/>
            <person name="Pitluck S."/>
            <person name="Ivanova N."/>
            <person name="Mavromatis K."/>
            <person name="Ovchinnikova G."/>
            <person name="Pati A."/>
            <person name="Chen A."/>
            <person name="Palaniappan K."/>
            <person name="Land M."/>
            <person name="Hauser L."/>
            <person name="Chang Y.-J."/>
            <person name="Jeffries C.D."/>
            <person name="Chain P."/>
            <person name="Brettin T."/>
            <person name="Detter J.C."/>
            <person name="Schuetze A."/>
            <person name="Rohde M."/>
            <person name="Tindall B.J."/>
            <person name="Goeker M."/>
            <person name="Bristow J."/>
            <person name="Eisen J.A."/>
            <person name="Markowitz V."/>
            <person name="Hugenholtz P."/>
            <person name="Kyrpides N.C."/>
            <person name="Klenk H.-P."/>
            <person name="Chen F."/>
        </authorList>
    </citation>
    <scope>NUCLEOTIDE SEQUENCE [LARGE SCALE GENOMIC DNA]</scope>
    <source>
        <strain evidence="5">ATCC 33905 / DSM 74 / LMG 10896 / Claus 1</strain>
    </source>
</reference>